<dbReference type="InParanoid" id="D8UBY2"/>
<feature type="region of interest" description="Disordered" evidence="1">
    <location>
        <begin position="89"/>
        <end position="228"/>
    </location>
</feature>
<dbReference type="EMBL" id="GL378379">
    <property type="protein sequence ID" value="EFJ42699.1"/>
    <property type="molecule type" value="Genomic_DNA"/>
</dbReference>
<organism evidence="3">
    <name type="scientific">Volvox carteri f. nagariensis</name>
    <dbReference type="NCBI Taxonomy" id="3068"/>
    <lineage>
        <taxon>Eukaryota</taxon>
        <taxon>Viridiplantae</taxon>
        <taxon>Chlorophyta</taxon>
        <taxon>core chlorophytes</taxon>
        <taxon>Chlorophyceae</taxon>
        <taxon>CS clade</taxon>
        <taxon>Chlamydomonadales</taxon>
        <taxon>Volvocaceae</taxon>
        <taxon>Volvox</taxon>
    </lineage>
</organism>
<reference evidence="2 3" key="1">
    <citation type="journal article" date="2010" name="Science">
        <title>Genomic analysis of organismal complexity in the multicellular green alga Volvox carteri.</title>
        <authorList>
            <person name="Prochnik S.E."/>
            <person name="Umen J."/>
            <person name="Nedelcu A.M."/>
            <person name="Hallmann A."/>
            <person name="Miller S.M."/>
            <person name="Nishii I."/>
            <person name="Ferris P."/>
            <person name="Kuo A."/>
            <person name="Mitros T."/>
            <person name="Fritz-Laylin L.K."/>
            <person name="Hellsten U."/>
            <person name="Chapman J."/>
            <person name="Simakov O."/>
            <person name="Rensing S.A."/>
            <person name="Terry A."/>
            <person name="Pangilinan J."/>
            <person name="Kapitonov V."/>
            <person name="Jurka J."/>
            <person name="Salamov A."/>
            <person name="Shapiro H."/>
            <person name="Schmutz J."/>
            <person name="Grimwood J."/>
            <person name="Lindquist E."/>
            <person name="Lucas S."/>
            <person name="Grigoriev I.V."/>
            <person name="Schmitt R."/>
            <person name="Kirk D."/>
            <person name="Rokhsar D.S."/>
        </authorList>
    </citation>
    <scope>NUCLEOTIDE SEQUENCE [LARGE SCALE GENOMIC DNA]</scope>
    <source>
        <strain evidence="3">f. Nagariensis / Eve</strain>
    </source>
</reference>
<evidence type="ECO:0000313" key="2">
    <source>
        <dbReference type="EMBL" id="EFJ42699.1"/>
    </source>
</evidence>
<name>D8UBY2_VOLCA</name>
<feature type="compositionally biased region" description="Pro residues" evidence="1">
    <location>
        <begin position="193"/>
        <end position="212"/>
    </location>
</feature>
<dbReference type="GeneID" id="9618960"/>
<dbReference type="Proteomes" id="UP000001058">
    <property type="component" value="Unassembled WGS sequence"/>
</dbReference>
<accession>D8UBY2</accession>
<feature type="compositionally biased region" description="Basic and acidic residues" evidence="1">
    <location>
        <begin position="108"/>
        <end position="117"/>
    </location>
</feature>
<sequence length="332" mass="34804">MNSSWMYRWYDTVGPSSTGSRAFGTSEVSKLKPPFAGETNSGGSATDGVVLSPEAIVRLQNLLERAANGTDVSVELVATLQNIVRQASSRDGRVTATAGGGGDPDELLDNKTSRVAKDVTQPPKLPSFLPQPTAPPPPAMPPDEPAVPPHPTTAIMDVDEGSRASTDPRVMQQSADPGLQGPSAPSAVGSASVPPPLTSKSPRPPAPPPPPYTARSIQPPRLDRPFGSVPIVPAASYGSSPNASSQTAPDALVVQIPAARMPGGRLDSVNVVTLVAASVSVAVAIVAVRRLLPQPPATPLPTQMGPMDFRFRHRLPSKMMQWHWYHPMGLLS</sequence>
<proteinExistence type="predicted"/>
<keyword evidence="3" id="KW-1185">Reference proteome</keyword>
<gene>
    <name evidence="2" type="ORF">VOLCADRAFT_97123</name>
</gene>
<dbReference type="AlphaFoldDB" id="D8UBY2"/>
<evidence type="ECO:0000256" key="1">
    <source>
        <dbReference type="SAM" id="MobiDB-lite"/>
    </source>
</evidence>
<feature type="compositionally biased region" description="Low complexity" evidence="1">
    <location>
        <begin position="181"/>
        <end position="192"/>
    </location>
</feature>
<dbReference type="KEGG" id="vcn:VOLCADRAFT_97123"/>
<protein>
    <submittedName>
        <fullName evidence="2">Uncharacterized protein</fullName>
    </submittedName>
</protein>
<feature type="compositionally biased region" description="Pro residues" evidence="1">
    <location>
        <begin position="132"/>
        <end position="151"/>
    </location>
</feature>
<dbReference type="RefSeq" id="XP_002956160.1">
    <property type="nucleotide sequence ID" value="XM_002956114.1"/>
</dbReference>
<evidence type="ECO:0000313" key="3">
    <source>
        <dbReference type="Proteomes" id="UP000001058"/>
    </source>
</evidence>